<dbReference type="RefSeq" id="WP_015341751.1">
    <property type="nucleotide sequence ID" value="NZ_JAADZA010000018.1"/>
</dbReference>
<dbReference type="Pfam" id="PF13561">
    <property type="entry name" value="adh_short_C2"/>
    <property type="match status" value="1"/>
</dbReference>
<dbReference type="SUPFAM" id="SSF51735">
    <property type="entry name" value="NAD(P)-binding Rossmann-fold domains"/>
    <property type="match status" value="1"/>
</dbReference>
<dbReference type="PRINTS" id="PR00081">
    <property type="entry name" value="GDHRDH"/>
</dbReference>
<dbReference type="AlphaFoldDB" id="A0A6P1CD48"/>
<comment type="similarity">
    <text evidence="1">Belongs to the short-chain dehydrogenases/reductases (SDR) family.</text>
</comment>
<dbReference type="EC" id="1.1.1.100" evidence="3"/>
<dbReference type="FunFam" id="3.40.50.720:FF:000084">
    <property type="entry name" value="Short-chain dehydrogenase reductase"/>
    <property type="match status" value="1"/>
</dbReference>
<dbReference type="NCBIfam" id="NF005559">
    <property type="entry name" value="PRK07231.1"/>
    <property type="match status" value="1"/>
</dbReference>
<dbReference type="GO" id="GO:0004316">
    <property type="term" value="F:3-oxoacyl-[acyl-carrier-protein] reductase (NADPH) activity"/>
    <property type="evidence" value="ECO:0007669"/>
    <property type="project" value="UniProtKB-EC"/>
</dbReference>
<accession>A0A6P1CD48</accession>
<evidence type="ECO:0000313" key="6">
    <source>
        <dbReference type="Proteomes" id="UP000526625"/>
    </source>
</evidence>
<keyword evidence="2 4" id="KW-0560">Oxidoreductase</keyword>
<dbReference type="Gene3D" id="3.40.50.720">
    <property type="entry name" value="NAD(P)-binding Rossmann-like Domain"/>
    <property type="match status" value="1"/>
</dbReference>
<dbReference type="EMBL" id="JAADZA010000018">
    <property type="protein sequence ID" value="NEV12764.1"/>
    <property type="molecule type" value="Genomic_DNA"/>
</dbReference>
<dbReference type="Proteomes" id="UP000526625">
    <property type="component" value="Unassembled WGS sequence"/>
</dbReference>
<evidence type="ECO:0000313" key="5">
    <source>
        <dbReference type="Proteomes" id="UP000471190"/>
    </source>
</evidence>
<organism evidence="4 5">
    <name type="scientific">Rhizobium tropici</name>
    <dbReference type="NCBI Taxonomy" id="398"/>
    <lineage>
        <taxon>Bacteria</taxon>
        <taxon>Pseudomonadati</taxon>
        <taxon>Pseudomonadota</taxon>
        <taxon>Alphaproteobacteria</taxon>
        <taxon>Hyphomicrobiales</taxon>
        <taxon>Rhizobiaceae</taxon>
        <taxon>Rhizobium/Agrobacterium group</taxon>
        <taxon>Rhizobium</taxon>
    </lineage>
</organism>
<evidence type="ECO:0000256" key="1">
    <source>
        <dbReference type="ARBA" id="ARBA00006484"/>
    </source>
</evidence>
<reference evidence="4 5" key="1">
    <citation type="submission" date="2020-02" db="EMBL/GenBank/DDBJ databases">
        <title>Draft genome sequence of Rhizobium tropici.</title>
        <authorList>
            <person name="Khayi S."/>
            <person name="Jemo M."/>
        </authorList>
    </citation>
    <scope>NUCLEOTIDE SEQUENCE [LARGE SCALE GENOMIC DNA]</scope>
    <source>
        <strain evidence="4 5">A12</strain>
    </source>
</reference>
<dbReference type="PROSITE" id="PS00061">
    <property type="entry name" value="ADH_SHORT"/>
    <property type="match status" value="1"/>
</dbReference>
<comment type="caution">
    <text evidence="4">The sequence shown here is derived from an EMBL/GenBank/DDBJ whole genome shotgun (WGS) entry which is preliminary data.</text>
</comment>
<dbReference type="EC" id="1.1.1.47" evidence="4"/>
<name>A0A6P1CD48_RHITR</name>
<dbReference type="Proteomes" id="UP000471190">
    <property type="component" value="Unassembled WGS sequence"/>
</dbReference>
<dbReference type="InterPro" id="IPR036291">
    <property type="entry name" value="NAD(P)-bd_dom_sf"/>
</dbReference>
<gene>
    <name evidence="3" type="ORF">GGD45_005070</name>
    <name evidence="4" type="ORF">GXW80_17350</name>
</gene>
<dbReference type="PANTHER" id="PTHR43639:SF1">
    <property type="entry name" value="SHORT-CHAIN DEHYDROGENASE_REDUCTASE FAMILY PROTEIN"/>
    <property type="match status" value="1"/>
</dbReference>
<protein>
    <submittedName>
        <fullName evidence="3">3-oxoacyl-[acyl-carrier protein] reductase</fullName>
        <ecNumber evidence="3">1.1.1.100</ecNumber>
    </submittedName>
    <submittedName>
        <fullName evidence="4">Glucose 1-dehydrogenase</fullName>
        <ecNumber evidence="4">1.1.1.47</ecNumber>
    </submittedName>
</protein>
<evidence type="ECO:0000313" key="4">
    <source>
        <dbReference type="EMBL" id="NEV12764.1"/>
    </source>
</evidence>
<dbReference type="PANTHER" id="PTHR43639">
    <property type="entry name" value="OXIDOREDUCTASE, SHORT-CHAIN DEHYDROGENASE/REDUCTASE FAMILY (AFU_ORTHOLOGUE AFUA_5G02870)"/>
    <property type="match status" value="1"/>
</dbReference>
<dbReference type="GO" id="GO:0047936">
    <property type="term" value="F:glucose 1-dehydrogenase [NAD(P)+] activity"/>
    <property type="evidence" value="ECO:0007669"/>
    <property type="project" value="UniProtKB-EC"/>
</dbReference>
<evidence type="ECO:0000313" key="3">
    <source>
        <dbReference type="EMBL" id="MBB6494626.1"/>
    </source>
</evidence>
<evidence type="ECO:0000256" key="2">
    <source>
        <dbReference type="ARBA" id="ARBA00023002"/>
    </source>
</evidence>
<proteinExistence type="inferred from homology"/>
<dbReference type="InterPro" id="IPR020904">
    <property type="entry name" value="Sc_DH/Rdtase_CS"/>
</dbReference>
<reference evidence="3 6" key="2">
    <citation type="submission" date="2020-08" db="EMBL/GenBank/DDBJ databases">
        <title>Genomic Encyclopedia of Type Strains, Phase IV (KMG-V): Genome sequencing to study the core and pangenomes of soil and plant-associated prokaryotes.</title>
        <authorList>
            <person name="Whitman W."/>
        </authorList>
    </citation>
    <scope>NUCLEOTIDE SEQUENCE [LARGE SCALE GENOMIC DNA]</scope>
    <source>
        <strain evidence="3 6">SEMIA 4059</strain>
    </source>
</reference>
<keyword evidence="6" id="KW-1185">Reference proteome</keyword>
<dbReference type="InterPro" id="IPR002347">
    <property type="entry name" value="SDR_fam"/>
</dbReference>
<dbReference type="PRINTS" id="PR00080">
    <property type="entry name" value="SDRFAMILY"/>
</dbReference>
<sequence>MSKLTGKVAIVTGASKGIGAGIAKAMSEAGAAVVVNYASSREGADRVVAEITAKGGKALAVHGDVSKSEDVKRLFAETKQAFGRVDILVNNAGVYQFAPIEEFTEQEFHRQFNINVLGTLLTTQEAVKHFGTEGGNIINIASVAVTSSPPQSAIYTATKAAVTSITKVLAKELGPRNIRVNTLSPGGVETEGVVSAGILGSDFEKQLIAQTPLGRFGQPTDIAPVAVFLASQDAGWVTGETIYVGGGLK</sequence>
<dbReference type="EMBL" id="JACHBF010000018">
    <property type="protein sequence ID" value="MBB6494626.1"/>
    <property type="molecule type" value="Genomic_DNA"/>
</dbReference>